<proteinExistence type="inferred from homology"/>
<dbReference type="Pfam" id="PF00884">
    <property type="entry name" value="Sulfatase"/>
    <property type="match status" value="1"/>
</dbReference>
<evidence type="ECO:0000313" key="4">
    <source>
        <dbReference type="Proteomes" id="UP000319143"/>
    </source>
</evidence>
<comment type="similarity">
    <text evidence="1">Belongs to the sulfatase family.</text>
</comment>
<dbReference type="AlphaFoldDB" id="A0A5C6DD98"/>
<name>A0A5C6DD98_9BACT</name>
<dbReference type="SUPFAM" id="SSF53649">
    <property type="entry name" value="Alkaline phosphatase-like"/>
    <property type="match status" value="1"/>
</dbReference>
<protein>
    <submittedName>
        <fullName evidence="3">Arylsulfatase</fullName>
        <ecNumber evidence="3">3.1.6.1</ecNumber>
    </submittedName>
</protein>
<dbReference type="InterPro" id="IPR000917">
    <property type="entry name" value="Sulfatase_N"/>
</dbReference>
<dbReference type="OrthoDB" id="237120at2"/>
<dbReference type="PANTHER" id="PTHR42693">
    <property type="entry name" value="ARYLSULFATASE FAMILY MEMBER"/>
    <property type="match status" value="1"/>
</dbReference>
<evidence type="ECO:0000259" key="2">
    <source>
        <dbReference type="Pfam" id="PF00884"/>
    </source>
</evidence>
<dbReference type="EMBL" id="SJPV01000010">
    <property type="protein sequence ID" value="TWU33196.1"/>
    <property type="molecule type" value="Genomic_DNA"/>
</dbReference>
<organism evidence="3 4">
    <name type="scientific">Novipirellula artificiosorum</name>
    <dbReference type="NCBI Taxonomy" id="2528016"/>
    <lineage>
        <taxon>Bacteria</taxon>
        <taxon>Pseudomonadati</taxon>
        <taxon>Planctomycetota</taxon>
        <taxon>Planctomycetia</taxon>
        <taxon>Pirellulales</taxon>
        <taxon>Pirellulaceae</taxon>
        <taxon>Novipirellula</taxon>
    </lineage>
</organism>
<keyword evidence="3" id="KW-0378">Hydrolase</keyword>
<gene>
    <name evidence="3" type="ORF">Poly41_49480</name>
</gene>
<comment type="caution">
    <text evidence="3">The sequence shown here is derived from an EMBL/GenBank/DDBJ whole genome shotgun (WGS) entry which is preliminary data.</text>
</comment>
<dbReference type="Gene3D" id="3.40.720.10">
    <property type="entry name" value="Alkaline Phosphatase, subunit A"/>
    <property type="match status" value="1"/>
</dbReference>
<dbReference type="RefSeq" id="WP_146529452.1">
    <property type="nucleotide sequence ID" value="NZ_SJPV01000010.1"/>
</dbReference>
<dbReference type="InterPro" id="IPR017850">
    <property type="entry name" value="Alkaline_phosphatase_core_sf"/>
</dbReference>
<dbReference type="PANTHER" id="PTHR42693:SF33">
    <property type="entry name" value="ARYLSULFATASE"/>
    <property type="match status" value="1"/>
</dbReference>
<evidence type="ECO:0000256" key="1">
    <source>
        <dbReference type="ARBA" id="ARBA00008779"/>
    </source>
</evidence>
<dbReference type="Proteomes" id="UP000319143">
    <property type="component" value="Unassembled WGS sequence"/>
</dbReference>
<dbReference type="EC" id="3.1.6.1" evidence="3"/>
<evidence type="ECO:0000313" key="3">
    <source>
        <dbReference type="EMBL" id="TWU33196.1"/>
    </source>
</evidence>
<accession>A0A5C6DD98</accession>
<feature type="domain" description="Sulfatase N-terminal" evidence="2">
    <location>
        <begin position="29"/>
        <end position="391"/>
    </location>
</feature>
<dbReference type="GO" id="GO:0004065">
    <property type="term" value="F:arylsulfatase activity"/>
    <property type="evidence" value="ECO:0007669"/>
    <property type="project" value="UniProtKB-EC"/>
</dbReference>
<reference evidence="3 4" key="1">
    <citation type="submission" date="2019-02" db="EMBL/GenBank/DDBJ databases">
        <title>Deep-cultivation of Planctomycetes and their phenomic and genomic characterization uncovers novel biology.</title>
        <authorList>
            <person name="Wiegand S."/>
            <person name="Jogler M."/>
            <person name="Boedeker C."/>
            <person name="Pinto D."/>
            <person name="Vollmers J."/>
            <person name="Rivas-Marin E."/>
            <person name="Kohn T."/>
            <person name="Peeters S.H."/>
            <person name="Heuer A."/>
            <person name="Rast P."/>
            <person name="Oberbeckmann S."/>
            <person name="Bunk B."/>
            <person name="Jeske O."/>
            <person name="Meyerdierks A."/>
            <person name="Storesund J.E."/>
            <person name="Kallscheuer N."/>
            <person name="Luecker S."/>
            <person name="Lage O.M."/>
            <person name="Pohl T."/>
            <person name="Merkel B.J."/>
            <person name="Hornburger P."/>
            <person name="Mueller R.-W."/>
            <person name="Bruemmer F."/>
            <person name="Labrenz M."/>
            <person name="Spormann A.M."/>
            <person name="Op Den Camp H."/>
            <person name="Overmann J."/>
            <person name="Amann R."/>
            <person name="Jetten M.S.M."/>
            <person name="Mascher T."/>
            <person name="Medema M.H."/>
            <person name="Devos D.P."/>
            <person name="Kaster A.-K."/>
            <person name="Ovreas L."/>
            <person name="Rohde M."/>
            <person name="Galperin M.Y."/>
            <person name="Jogler C."/>
        </authorList>
    </citation>
    <scope>NUCLEOTIDE SEQUENCE [LARGE SCALE GENOMIC DNA]</scope>
    <source>
        <strain evidence="3 4">Poly41</strain>
    </source>
</reference>
<dbReference type="InterPro" id="IPR050738">
    <property type="entry name" value="Sulfatase"/>
</dbReference>
<sequence precursor="true">MIRIVQLVSLGFLITPFCDAGDGPVDGAPNIVMIFTDDQRHDAVGYAGNDAIQTPNLDRLARSAFVFENCFVNTSICAVNRANLLAGQYPARHGIDDFYKAFTPEQLADSVPGRLRNAGYQTAFFGKWGIGDSPERTHEGAAVFDYWAGQPEQTNYFHQSDCRYVNFDGFTRPLNDLCDCPADSRGKAGHKVRIGRDNLVDPIHVDSQVTPQHVRRFLDGRDKSRPFCLMLFFKSPHGPFGDWDPSLAGAINPKNIEFPFAATQANADHEPEIVKKSLGWPTGQNMLSNPKRHDKSIRDYYRSISSMDLGVGRVMDELKQRGLDQSTVVLFTSDNGHFSGEHGLGGKWLMYEPSLRVPGFLYDPRVVGGKSTDRMVITTDFSVTMLSLAGVEIPDSMTGCDLTALAEDSAAAWREDFLYDHPYGHKGRIPRTIGVRTKTDSYTRYIDPSPPFEQLFDLQADPDQLNNLAENPEYAERLLQLRNRCDQLAAEVGPVQ</sequence>
<keyword evidence="4" id="KW-1185">Reference proteome</keyword>